<dbReference type="GeneID" id="72071827"/>
<dbReference type="EMBL" id="CP086363">
    <property type="protein sequence ID" value="UNI24106.1"/>
    <property type="molecule type" value="Genomic_DNA"/>
</dbReference>
<dbReference type="AlphaFoldDB" id="A0A9Q8QSN0"/>
<reference evidence="4" key="1">
    <citation type="submission" date="2021-11" db="EMBL/GenBank/DDBJ databases">
        <title>Purpureocillium_takamizusanense_genome.</title>
        <authorList>
            <person name="Nguyen N.-H."/>
        </authorList>
    </citation>
    <scope>NUCLEOTIDE SEQUENCE</scope>
    <source>
        <strain evidence="4">PT3</strain>
    </source>
</reference>
<name>A0A9Q8QSN0_9HYPO</name>
<dbReference type="InterPro" id="IPR000086">
    <property type="entry name" value="NUDIX_hydrolase_dom"/>
</dbReference>
<dbReference type="InterPro" id="IPR020084">
    <property type="entry name" value="NUDIX_hydrolase_CS"/>
</dbReference>
<dbReference type="InterPro" id="IPR015797">
    <property type="entry name" value="NUDIX_hydrolase-like_dom_sf"/>
</dbReference>
<feature type="region of interest" description="Disordered" evidence="2">
    <location>
        <begin position="1"/>
        <end position="22"/>
    </location>
</feature>
<evidence type="ECO:0000256" key="1">
    <source>
        <dbReference type="ARBA" id="ARBA00022801"/>
    </source>
</evidence>
<feature type="compositionally biased region" description="Basic residues" evidence="2">
    <location>
        <begin position="1"/>
        <end position="18"/>
    </location>
</feature>
<organism evidence="4 5">
    <name type="scientific">Purpureocillium takamizusanense</name>
    <dbReference type="NCBI Taxonomy" id="2060973"/>
    <lineage>
        <taxon>Eukaryota</taxon>
        <taxon>Fungi</taxon>
        <taxon>Dikarya</taxon>
        <taxon>Ascomycota</taxon>
        <taxon>Pezizomycotina</taxon>
        <taxon>Sordariomycetes</taxon>
        <taxon>Hypocreomycetidae</taxon>
        <taxon>Hypocreales</taxon>
        <taxon>Ophiocordycipitaceae</taxon>
        <taxon>Purpureocillium</taxon>
    </lineage>
</organism>
<dbReference type="Gene3D" id="3.90.79.10">
    <property type="entry name" value="Nucleoside Triphosphate Pyrophosphohydrolase"/>
    <property type="match status" value="1"/>
</dbReference>
<dbReference type="Pfam" id="PF00293">
    <property type="entry name" value="NUDIX"/>
    <property type="match status" value="1"/>
</dbReference>
<accession>A0A9Q8QSN0</accession>
<evidence type="ECO:0000256" key="2">
    <source>
        <dbReference type="SAM" id="MobiDB-lite"/>
    </source>
</evidence>
<protein>
    <recommendedName>
        <fullName evidence="3">Nudix hydrolase domain-containing protein</fullName>
    </recommendedName>
</protein>
<sequence>MSPTKPHHQHQQQAHHHQPPVSAVHASAALFPDSDFTASFHASQNLMISCGCVPVDPARRLIALLHDPHTGITQLPKGRKNIGEDVARAALRETCEETGLLGFRLLPLRVATRATPTAEMLDAHFGTATPSAAAAAAAEAAAGGAGAVGGPTVSAAATASNGSGSGNGQGHEVDTADTAADDDDAQWHNLEDVTSWQPNTEPIAVTTRRCRGTLALKLVLWYVAEGDSTAESHAADTREAWEAHYILEWVDARDAPGRMTFPTDASVVEKALDDMRRSGYDI</sequence>
<dbReference type="KEGG" id="ptkz:JDV02_009882"/>
<dbReference type="PROSITE" id="PS00893">
    <property type="entry name" value="NUDIX_BOX"/>
    <property type="match status" value="1"/>
</dbReference>
<keyword evidence="1" id="KW-0378">Hydrolase</keyword>
<dbReference type="OrthoDB" id="10259236at2759"/>
<dbReference type="Proteomes" id="UP000829364">
    <property type="component" value="Chromosome 10"/>
</dbReference>
<feature type="domain" description="Nudix hydrolase" evidence="3">
    <location>
        <begin position="50"/>
        <end position="104"/>
    </location>
</feature>
<gene>
    <name evidence="4" type="ORF">JDV02_009882</name>
</gene>
<dbReference type="GO" id="GO:0016787">
    <property type="term" value="F:hydrolase activity"/>
    <property type="evidence" value="ECO:0007669"/>
    <property type="project" value="UniProtKB-KW"/>
</dbReference>
<dbReference type="RefSeq" id="XP_047847587.1">
    <property type="nucleotide sequence ID" value="XM_047991575.1"/>
</dbReference>
<evidence type="ECO:0000259" key="3">
    <source>
        <dbReference type="Pfam" id="PF00293"/>
    </source>
</evidence>
<dbReference type="SUPFAM" id="SSF55811">
    <property type="entry name" value="Nudix"/>
    <property type="match status" value="1"/>
</dbReference>
<evidence type="ECO:0000313" key="5">
    <source>
        <dbReference type="Proteomes" id="UP000829364"/>
    </source>
</evidence>
<evidence type="ECO:0000313" key="4">
    <source>
        <dbReference type="EMBL" id="UNI24106.1"/>
    </source>
</evidence>
<proteinExistence type="predicted"/>
<keyword evidence="5" id="KW-1185">Reference proteome</keyword>